<dbReference type="EMBL" id="AVOT02018893">
    <property type="protein sequence ID" value="MBW0506129.1"/>
    <property type="molecule type" value="Genomic_DNA"/>
</dbReference>
<dbReference type="Proteomes" id="UP000765509">
    <property type="component" value="Unassembled WGS sequence"/>
</dbReference>
<name>A0A9Q3DMZ2_9BASI</name>
<evidence type="ECO:0000313" key="1">
    <source>
        <dbReference type="EMBL" id="MBW0506129.1"/>
    </source>
</evidence>
<protein>
    <submittedName>
        <fullName evidence="1">Uncharacterized protein</fullName>
    </submittedName>
</protein>
<keyword evidence="2" id="KW-1185">Reference proteome</keyword>
<evidence type="ECO:0000313" key="2">
    <source>
        <dbReference type="Proteomes" id="UP000765509"/>
    </source>
</evidence>
<reference evidence="1" key="1">
    <citation type="submission" date="2021-03" db="EMBL/GenBank/DDBJ databases">
        <title>Draft genome sequence of rust myrtle Austropuccinia psidii MF-1, a brazilian biotype.</title>
        <authorList>
            <person name="Quecine M.C."/>
            <person name="Pachon D.M.R."/>
            <person name="Bonatelli M.L."/>
            <person name="Correr F.H."/>
            <person name="Franceschini L.M."/>
            <person name="Leite T.F."/>
            <person name="Margarido G.R.A."/>
            <person name="Almeida C.A."/>
            <person name="Ferrarezi J.A."/>
            <person name="Labate C.A."/>
        </authorList>
    </citation>
    <scope>NUCLEOTIDE SEQUENCE</scope>
    <source>
        <strain evidence="1">MF-1</strain>
    </source>
</reference>
<organism evidence="1 2">
    <name type="scientific">Austropuccinia psidii MF-1</name>
    <dbReference type="NCBI Taxonomy" id="1389203"/>
    <lineage>
        <taxon>Eukaryota</taxon>
        <taxon>Fungi</taxon>
        <taxon>Dikarya</taxon>
        <taxon>Basidiomycota</taxon>
        <taxon>Pucciniomycotina</taxon>
        <taxon>Pucciniomycetes</taxon>
        <taxon>Pucciniales</taxon>
        <taxon>Sphaerophragmiaceae</taxon>
        <taxon>Austropuccinia</taxon>
    </lineage>
</organism>
<accession>A0A9Q3DMZ2</accession>
<dbReference type="AlphaFoldDB" id="A0A9Q3DMZ2"/>
<proteinExistence type="predicted"/>
<comment type="caution">
    <text evidence="1">The sequence shown here is derived from an EMBL/GenBank/DDBJ whole genome shotgun (WGS) entry which is preliminary data.</text>
</comment>
<sequence length="89" mass="9843">MVVRHEFGFGGATLATCSMMPSSELQTNRVLAFPASFPHPYGTSATTIAIYRLCSLNAKGNPQFTWSMWGSNPRPWHLNTNILVPRSTD</sequence>
<gene>
    <name evidence="1" type="ORF">O181_045844</name>
</gene>